<sequence length="444" mass="51042">MRETQSVSLQSGPVVTPSHLLRICPSLALLPIVDLCFLHALTFTPLIKPPDASSRGYRLLWKRWMVDQDAVVLVLKERLYLVKLEEKVAKSVRQCKHFKGPRLIPQAYGPLLTPTKPNEVVEWDFLSLGEGFGDSSYLLVVKDDLSHFCKEYRRSDQGSHFRNETMKYLAARLKEELNFTPVFSPWLNGTVERLNKDVLQALRALLMKYGLDQHEWPYLIPACQANLNHTRVKSLPGRAPVGVFTALPASLVLDAIVMPARDERDESVVDLTNIDEHVNRIRSLHAILQEGMDVKERRRLRDMAAHKGSRANFDVGDFMLWPRVDQRLPNRKLLGHWVGPFKVVAALPHSFEIEHLVTGRKYAVHASRFKFYADAELNTTTELLELASIQSLLLGVETFLNHRFNREFDRWELFVSWLGLQNIENSWEPLSTPLQDVHVKVRDY</sequence>
<proteinExistence type="predicted"/>
<comment type="caution">
    <text evidence="3">The sequence shown here is derived from an EMBL/GenBank/DDBJ whole genome shotgun (WGS) entry which is preliminary data.</text>
</comment>
<evidence type="ECO:0000259" key="1">
    <source>
        <dbReference type="PROSITE" id="PS50013"/>
    </source>
</evidence>
<gene>
    <name evidence="3" type="ORF">PC117_g7004</name>
</gene>
<dbReference type="AlphaFoldDB" id="A0A8T1E1J2"/>
<dbReference type="VEuPathDB" id="FungiDB:PC110_g9486"/>
<dbReference type="CDD" id="cd00024">
    <property type="entry name" value="CD_CSD"/>
    <property type="match status" value="1"/>
</dbReference>
<dbReference type="Proteomes" id="UP000736787">
    <property type="component" value="Unassembled WGS sequence"/>
</dbReference>
<dbReference type="SUPFAM" id="SSF53098">
    <property type="entry name" value="Ribonuclease H-like"/>
    <property type="match status" value="1"/>
</dbReference>
<dbReference type="InterPro" id="IPR050951">
    <property type="entry name" value="Retrovirus_Pol_polyprotein"/>
</dbReference>
<evidence type="ECO:0008006" key="5">
    <source>
        <dbReference type="Google" id="ProtNLM"/>
    </source>
</evidence>
<dbReference type="SUPFAM" id="SSF54160">
    <property type="entry name" value="Chromo domain-like"/>
    <property type="match status" value="1"/>
</dbReference>
<name>A0A8T1E1J2_9STRA</name>
<dbReference type="InterPro" id="IPR001584">
    <property type="entry name" value="Integrase_cat-core"/>
</dbReference>
<evidence type="ECO:0000259" key="2">
    <source>
        <dbReference type="PROSITE" id="PS50994"/>
    </source>
</evidence>
<dbReference type="PROSITE" id="PS50994">
    <property type="entry name" value="INTEGRASE"/>
    <property type="match status" value="1"/>
</dbReference>
<protein>
    <recommendedName>
        <fullName evidence="5">Integrase catalytic domain-containing protein</fullName>
    </recommendedName>
</protein>
<accession>A0A8T1E1J2</accession>
<dbReference type="InterPro" id="IPR000953">
    <property type="entry name" value="Chromo/chromo_shadow_dom"/>
</dbReference>
<dbReference type="InterPro" id="IPR012337">
    <property type="entry name" value="RNaseH-like_sf"/>
</dbReference>
<feature type="domain" description="Chromo" evidence="1">
    <location>
        <begin position="394"/>
        <end position="444"/>
    </location>
</feature>
<dbReference type="Gene3D" id="2.40.50.40">
    <property type="match status" value="1"/>
</dbReference>
<organism evidence="3 4">
    <name type="scientific">Phytophthora cactorum</name>
    <dbReference type="NCBI Taxonomy" id="29920"/>
    <lineage>
        <taxon>Eukaryota</taxon>
        <taxon>Sar</taxon>
        <taxon>Stramenopiles</taxon>
        <taxon>Oomycota</taxon>
        <taxon>Peronosporomycetes</taxon>
        <taxon>Peronosporales</taxon>
        <taxon>Peronosporaceae</taxon>
        <taxon>Phytophthora</taxon>
    </lineage>
</organism>
<dbReference type="PANTHER" id="PTHR37984">
    <property type="entry name" value="PROTEIN CBG26694"/>
    <property type="match status" value="1"/>
</dbReference>
<dbReference type="PANTHER" id="PTHR37984:SF5">
    <property type="entry name" value="PROTEIN NYNRIN-LIKE"/>
    <property type="match status" value="1"/>
</dbReference>
<dbReference type="PROSITE" id="PS50013">
    <property type="entry name" value="CHROMO_2"/>
    <property type="match status" value="1"/>
</dbReference>
<evidence type="ECO:0000313" key="4">
    <source>
        <dbReference type="Proteomes" id="UP000736787"/>
    </source>
</evidence>
<dbReference type="GO" id="GO:0003676">
    <property type="term" value="F:nucleic acid binding"/>
    <property type="evidence" value="ECO:0007669"/>
    <property type="project" value="InterPro"/>
</dbReference>
<dbReference type="EMBL" id="RCMK01000139">
    <property type="protein sequence ID" value="KAG2947181.1"/>
    <property type="molecule type" value="Genomic_DNA"/>
</dbReference>
<evidence type="ECO:0000313" key="3">
    <source>
        <dbReference type="EMBL" id="KAG2947181.1"/>
    </source>
</evidence>
<dbReference type="InterPro" id="IPR016197">
    <property type="entry name" value="Chromo-like_dom_sf"/>
</dbReference>
<feature type="domain" description="Integrase catalytic" evidence="2">
    <location>
        <begin position="155"/>
        <end position="248"/>
    </location>
</feature>
<dbReference type="Gene3D" id="3.30.420.10">
    <property type="entry name" value="Ribonuclease H-like superfamily/Ribonuclease H"/>
    <property type="match status" value="1"/>
</dbReference>
<dbReference type="InterPro" id="IPR036397">
    <property type="entry name" value="RNaseH_sf"/>
</dbReference>
<reference evidence="3" key="1">
    <citation type="submission" date="2018-10" db="EMBL/GenBank/DDBJ databases">
        <title>Effector identification in a new, highly contiguous assembly of the strawberry crown rot pathogen Phytophthora cactorum.</title>
        <authorList>
            <person name="Armitage A.D."/>
            <person name="Nellist C.F."/>
            <person name="Bates H."/>
            <person name="Vickerstaff R.J."/>
            <person name="Harrison R.J."/>
        </authorList>
    </citation>
    <scope>NUCLEOTIDE SEQUENCE</scope>
    <source>
        <strain evidence="3">4040</strain>
    </source>
</reference>
<dbReference type="GO" id="GO:0015074">
    <property type="term" value="P:DNA integration"/>
    <property type="evidence" value="ECO:0007669"/>
    <property type="project" value="InterPro"/>
</dbReference>